<organism evidence="1 2">
    <name type="scientific">Trifolium medium</name>
    <dbReference type="NCBI Taxonomy" id="97028"/>
    <lineage>
        <taxon>Eukaryota</taxon>
        <taxon>Viridiplantae</taxon>
        <taxon>Streptophyta</taxon>
        <taxon>Embryophyta</taxon>
        <taxon>Tracheophyta</taxon>
        <taxon>Spermatophyta</taxon>
        <taxon>Magnoliopsida</taxon>
        <taxon>eudicotyledons</taxon>
        <taxon>Gunneridae</taxon>
        <taxon>Pentapetalae</taxon>
        <taxon>rosids</taxon>
        <taxon>fabids</taxon>
        <taxon>Fabales</taxon>
        <taxon>Fabaceae</taxon>
        <taxon>Papilionoideae</taxon>
        <taxon>50 kb inversion clade</taxon>
        <taxon>NPAAA clade</taxon>
        <taxon>Hologalegina</taxon>
        <taxon>IRL clade</taxon>
        <taxon>Trifolieae</taxon>
        <taxon>Trifolium</taxon>
    </lineage>
</organism>
<name>A0A392V346_9FABA</name>
<dbReference type="AlphaFoldDB" id="A0A392V346"/>
<proteinExistence type="predicted"/>
<protein>
    <submittedName>
        <fullName evidence="1">Uncharacterized protein</fullName>
    </submittedName>
</protein>
<dbReference type="Proteomes" id="UP000265520">
    <property type="component" value="Unassembled WGS sequence"/>
</dbReference>
<evidence type="ECO:0000313" key="1">
    <source>
        <dbReference type="EMBL" id="MCI81375.1"/>
    </source>
</evidence>
<comment type="caution">
    <text evidence="1">The sequence shown here is derived from an EMBL/GenBank/DDBJ whole genome shotgun (WGS) entry which is preliminary data.</text>
</comment>
<dbReference type="EMBL" id="LXQA011017594">
    <property type="protein sequence ID" value="MCI81375.1"/>
    <property type="molecule type" value="Genomic_DNA"/>
</dbReference>
<evidence type="ECO:0000313" key="2">
    <source>
        <dbReference type="Proteomes" id="UP000265520"/>
    </source>
</evidence>
<keyword evidence="2" id="KW-1185">Reference proteome</keyword>
<accession>A0A392V346</accession>
<reference evidence="1 2" key="1">
    <citation type="journal article" date="2018" name="Front. Plant Sci.">
        <title>Red Clover (Trifolium pratense) and Zigzag Clover (T. medium) - A Picture of Genomic Similarities and Differences.</title>
        <authorList>
            <person name="Dluhosova J."/>
            <person name="Istvanek J."/>
            <person name="Nedelnik J."/>
            <person name="Repkova J."/>
        </authorList>
    </citation>
    <scope>NUCLEOTIDE SEQUENCE [LARGE SCALE GENOMIC DNA]</scope>
    <source>
        <strain evidence="2">cv. 10/8</strain>
        <tissue evidence="1">Leaf</tissue>
    </source>
</reference>
<sequence length="63" mass="7621">MVATVKPKEDKPMTDSIPLADDVVIVRFDQDRDSFHHDSCWSHRVRWWCSDFDRHECEESWEN</sequence>